<keyword evidence="19" id="KW-1185">Reference proteome</keyword>
<dbReference type="Pfam" id="PF00593">
    <property type="entry name" value="TonB_dep_Rec_b-barrel"/>
    <property type="match status" value="1"/>
</dbReference>
<keyword evidence="11 18" id="KW-0675">Receptor</keyword>
<keyword evidence="7" id="KW-0408">Iron</keyword>
<comment type="similarity">
    <text evidence="2 13 14">Belongs to the TonB-dependent receptor family.</text>
</comment>
<evidence type="ECO:0000256" key="10">
    <source>
        <dbReference type="ARBA" id="ARBA00023136"/>
    </source>
</evidence>
<evidence type="ECO:0000256" key="15">
    <source>
        <dbReference type="SAM" id="SignalP"/>
    </source>
</evidence>
<name>A0ABV0EHU1_9BURK</name>
<organism evidence="18 19">
    <name type="scientific">Thiobacter aerophilum</name>
    <dbReference type="NCBI Taxonomy" id="3121275"/>
    <lineage>
        <taxon>Bacteria</taxon>
        <taxon>Pseudomonadati</taxon>
        <taxon>Pseudomonadota</taxon>
        <taxon>Betaproteobacteria</taxon>
        <taxon>Burkholderiales</taxon>
        <taxon>Thiobacteraceae</taxon>
        <taxon>Thiobacter</taxon>
    </lineage>
</organism>
<proteinExistence type="inferred from homology"/>
<dbReference type="RefSeq" id="WP_347308361.1">
    <property type="nucleotide sequence ID" value="NZ_JBAJEX010000006.1"/>
</dbReference>
<keyword evidence="5" id="KW-0410">Iron transport</keyword>
<evidence type="ECO:0000256" key="6">
    <source>
        <dbReference type="ARBA" id="ARBA00022692"/>
    </source>
</evidence>
<feature type="signal peptide" evidence="15">
    <location>
        <begin position="1"/>
        <end position="18"/>
    </location>
</feature>
<feature type="domain" description="TonB-dependent receptor-like beta-barrel" evidence="16">
    <location>
        <begin position="185"/>
        <end position="669"/>
    </location>
</feature>
<dbReference type="Gene3D" id="2.170.130.10">
    <property type="entry name" value="TonB-dependent receptor, plug domain"/>
    <property type="match status" value="1"/>
</dbReference>
<keyword evidence="12 13" id="KW-0998">Cell outer membrane</keyword>
<keyword evidence="6 13" id="KW-0812">Transmembrane</keyword>
<dbReference type="InterPro" id="IPR000531">
    <property type="entry name" value="Beta-barrel_TonB"/>
</dbReference>
<dbReference type="PANTHER" id="PTHR32552">
    <property type="entry name" value="FERRICHROME IRON RECEPTOR-RELATED"/>
    <property type="match status" value="1"/>
</dbReference>
<evidence type="ECO:0000256" key="3">
    <source>
        <dbReference type="ARBA" id="ARBA00022448"/>
    </source>
</evidence>
<keyword evidence="3 13" id="KW-0813">Transport</keyword>
<keyword evidence="9 14" id="KW-0798">TonB box</keyword>
<protein>
    <submittedName>
        <fullName evidence="18">TonB-dependent receptor</fullName>
    </submittedName>
</protein>
<evidence type="ECO:0000256" key="7">
    <source>
        <dbReference type="ARBA" id="ARBA00023004"/>
    </source>
</evidence>
<keyword evidence="15" id="KW-0732">Signal</keyword>
<dbReference type="Pfam" id="PF07715">
    <property type="entry name" value="Plug"/>
    <property type="match status" value="1"/>
</dbReference>
<evidence type="ECO:0000256" key="12">
    <source>
        <dbReference type="ARBA" id="ARBA00023237"/>
    </source>
</evidence>
<dbReference type="PROSITE" id="PS52016">
    <property type="entry name" value="TONB_DEPENDENT_REC_3"/>
    <property type="match status" value="1"/>
</dbReference>
<accession>A0ABV0EHU1</accession>
<evidence type="ECO:0000256" key="1">
    <source>
        <dbReference type="ARBA" id="ARBA00004571"/>
    </source>
</evidence>
<evidence type="ECO:0000256" key="9">
    <source>
        <dbReference type="ARBA" id="ARBA00023077"/>
    </source>
</evidence>
<keyword evidence="10 13" id="KW-0472">Membrane</keyword>
<evidence type="ECO:0000256" key="5">
    <source>
        <dbReference type="ARBA" id="ARBA00022496"/>
    </source>
</evidence>
<evidence type="ECO:0000256" key="14">
    <source>
        <dbReference type="RuleBase" id="RU003357"/>
    </source>
</evidence>
<evidence type="ECO:0000256" key="11">
    <source>
        <dbReference type="ARBA" id="ARBA00023170"/>
    </source>
</evidence>
<evidence type="ECO:0000256" key="13">
    <source>
        <dbReference type="PROSITE-ProRule" id="PRU01360"/>
    </source>
</evidence>
<evidence type="ECO:0000256" key="4">
    <source>
        <dbReference type="ARBA" id="ARBA00022452"/>
    </source>
</evidence>
<dbReference type="InterPro" id="IPR012910">
    <property type="entry name" value="Plug_dom"/>
</dbReference>
<dbReference type="Gene3D" id="2.40.170.20">
    <property type="entry name" value="TonB-dependent receptor, beta-barrel domain"/>
    <property type="match status" value="1"/>
</dbReference>
<evidence type="ECO:0000259" key="16">
    <source>
        <dbReference type="Pfam" id="PF00593"/>
    </source>
</evidence>
<dbReference type="SUPFAM" id="SSF56935">
    <property type="entry name" value="Porins"/>
    <property type="match status" value="1"/>
</dbReference>
<keyword evidence="4 13" id="KW-1134">Transmembrane beta strand</keyword>
<reference evidence="18 19" key="1">
    <citation type="submission" date="2024-02" db="EMBL/GenBank/DDBJ databases">
        <title>New thermophilic sulfur-oxidizing bacteria from a hot springs of the Uzon caldera (Kamchatka, Russia).</title>
        <authorList>
            <person name="Dukat A.M."/>
            <person name="Elcheninov A.G."/>
            <person name="Frolov E.N."/>
        </authorList>
    </citation>
    <scope>NUCLEOTIDE SEQUENCE [LARGE SCALE GENOMIC DNA]</scope>
    <source>
        <strain evidence="18 19">AK1</strain>
    </source>
</reference>
<dbReference type="Proteomes" id="UP001482231">
    <property type="component" value="Unassembled WGS sequence"/>
</dbReference>
<evidence type="ECO:0000259" key="17">
    <source>
        <dbReference type="Pfam" id="PF07715"/>
    </source>
</evidence>
<feature type="chain" id="PRO_5045334626" evidence="15">
    <location>
        <begin position="19"/>
        <end position="703"/>
    </location>
</feature>
<comment type="caution">
    <text evidence="18">The sequence shown here is derived from an EMBL/GenBank/DDBJ whole genome shotgun (WGS) entry which is preliminary data.</text>
</comment>
<dbReference type="EMBL" id="JBAJEX010000006">
    <property type="protein sequence ID" value="MEO1767248.1"/>
    <property type="molecule type" value="Genomic_DNA"/>
</dbReference>
<keyword evidence="8" id="KW-0406">Ion transport</keyword>
<evidence type="ECO:0000313" key="19">
    <source>
        <dbReference type="Proteomes" id="UP001482231"/>
    </source>
</evidence>
<dbReference type="InterPro" id="IPR036942">
    <property type="entry name" value="Beta-barrel_TonB_sf"/>
</dbReference>
<dbReference type="InterPro" id="IPR037066">
    <property type="entry name" value="Plug_dom_sf"/>
</dbReference>
<evidence type="ECO:0000313" key="18">
    <source>
        <dbReference type="EMBL" id="MEO1767248.1"/>
    </source>
</evidence>
<gene>
    <name evidence="18" type="ORF">V6E02_08495</name>
</gene>
<dbReference type="PANTHER" id="PTHR32552:SF81">
    <property type="entry name" value="TONB-DEPENDENT OUTER MEMBRANE RECEPTOR"/>
    <property type="match status" value="1"/>
</dbReference>
<dbReference type="CDD" id="cd01347">
    <property type="entry name" value="ligand_gated_channel"/>
    <property type="match status" value="1"/>
</dbReference>
<comment type="subcellular location">
    <subcellularLocation>
        <location evidence="1 13">Cell outer membrane</location>
        <topology evidence="1 13">Multi-pass membrane protein</topology>
    </subcellularLocation>
</comment>
<feature type="domain" description="TonB-dependent receptor plug" evidence="17">
    <location>
        <begin position="37"/>
        <end position="143"/>
    </location>
</feature>
<evidence type="ECO:0000256" key="2">
    <source>
        <dbReference type="ARBA" id="ARBA00009810"/>
    </source>
</evidence>
<sequence length="703" mass="77022">MPTRHLLLCFLLPVNAFAADTLEEITVTGTREPRLLAETPASVKVISGETLRADKPSHPAQVMGQAPGVWVNVTGGEGHMTAIRQPLTTNPVYLYLEDGIPTRSTGFFNHNALYEINLPQAGGIEVTRGPGTALYGSDAIGGVVNVLTRPAPPTPQLEVSAEVGEYGWKRLLASGGNTWGENGLRADLNLTTTDGWRDHTGYDRQSATLRWDRALGTDAVIKTVLTGSRIDQDTAGSSALVRADYENAPTKNYTPISYRKVSALRLSSAWERETGDTLVSLTPYLRDDSMELLANWSLSYDPTVYTTANRSFGLMGKWRRDFAPLRARLIAGVDLDASPGRREENRLATLTTTGSGVSKLYTAYSVGTRVYDYDVTFIGASPYVHGELSPTKRLRLSAGLRYDDLRYRFDNHFAAGAIAASTRENGGAPVTRYYGQSGDTTVRFHHLSPKLGVTFALDHDTHVFASYNHAFRAPSEGQLFRPSAQTNEARAQLAAASALGLKPVKADQYELGLRGKAASLDYEVSIYRLEKRDDILSYKDPVTSATQVVNAGKTLHRGVELGLGAPMSKAWRLDAALSYAKHSYEQWVIPGTADFSGKDMESAPRVIGNLRLSWSPAAGQRVQLEWVKLGRYWMDQANTRQYEGHDLFNLRANWALNKTLALYGSVQNLLDTRYAESASVSSGVDVFAPGLPRTLYAGIEAKW</sequence>
<dbReference type="InterPro" id="IPR039426">
    <property type="entry name" value="TonB-dep_rcpt-like"/>
</dbReference>
<evidence type="ECO:0000256" key="8">
    <source>
        <dbReference type="ARBA" id="ARBA00023065"/>
    </source>
</evidence>